<accession>A0ABY5DNX4</accession>
<dbReference type="PANTHER" id="PTHR48050">
    <property type="entry name" value="STEROL 3-BETA-GLUCOSYLTRANSFERASE"/>
    <property type="match status" value="1"/>
</dbReference>
<dbReference type="PANTHER" id="PTHR48050:SF13">
    <property type="entry name" value="STEROL 3-BETA-GLUCOSYLTRANSFERASE UGT80A2"/>
    <property type="match status" value="1"/>
</dbReference>
<evidence type="ECO:0000313" key="2">
    <source>
        <dbReference type="EMBL" id="UTI62624.1"/>
    </source>
</evidence>
<proteinExistence type="predicted"/>
<keyword evidence="2" id="KW-0808">Transferase</keyword>
<feature type="domain" description="Erythromycin biosynthesis protein CIII-like C-terminal" evidence="1">
    <location>
        <begin position="255"/>
        <end position="382"/>
    </location>
</feature>
<keyword evidence="3" id="KW-1185">Reference proteome</keyword>
<protein>
    <submittedName>
        <fullName evidence="2">Glycosyl transferase</fullName>
    </submittedName>
</protein>
<dbReference type="RefSeq" id="WP_254569361.1">
    <property type="nucleotide sequence ID" value="NZ_CP098502.1"/>
</dbReference>
<gene>
    <name evidence="2" type="ORF">NBH00_14785</name>
</gene>
<dbReference type="InterPro" id="IPR010610">
    <property type="entry name" value="EryCIII-like_C"/>
</dbReference>
<dbReference type="SUPFAM" id="SSF53756">
    <property type="entry name" value="UDP-Glycosyltransferase/glycogen phosphorylase"/>
    <property type="match status" value="1"/>
</dbReference>
<dbReference type="Proteomes" id="UP001056035">
    <property type="component" value="Chromosome"/>
</dbReference>
<dbReference type="Gene3D" id="3.40.50.2000">
    <property type="entry name" value="Glycogen Phosphorylase B"/>
    <property type="match status" value="2"/>
</dbReference>
<dbReference type="InterPro" id="IPR050426">
    <property type="entry name" value="Glycosyltransferase_28"/>
</dbReference>
<dbReference type="InterPro" id="IPR002213">
    <property type="entry name" value="UDP_glucos_trans"/>
</dbReference>
<organism evidence="2 3">
    <name type="scientific">Paraconexibacter antarcticus</name>
    <dbReference type="NCBI Taxonomy" id="2949664"/>
    <lineage>
        <taxon>Bacteria</taxon>
        <taxon>Bacillati</taxon>
        <taxon>Actinomycetota</taxon>
        <taxon>Thermoleophilia</taxon>
        <taxon>Solirubrobacterales</taxon>
        <taxon>Paraconexibacteraceae</taxon>
        <taxon>Paraconexibacter</taxon>
    </lineage>
</organism>
<dbReference type="Pfam" id="PF06722">
    <property type="entry name" value="EryCIII-like_C"/>
    <property type="match status" value="1"/>
</dbReference>
<dbReference type="GO" id="GO:0016740">
    <property type="term" value="F:transferase activity"/>
    <property type="evidence" value="ECO:0007669"/>
    <property type="project" value="UniProtKB-KW"/>
</dbReference>
<name>A0ABY5DNX4_9ACTN</name>
<sequence length="407" mass="42897">MKVLLGAFGDPGHTFPMIALGVGLRRAGHDVTLETWQRWRGEVEAEGLAFAAAPEYDVFPTEGRYLKPYEAVARATVHTRELVRALRPDVVVQDILTLAPALAAELEGIPVATLIPHVDPRPAPGFPPYSVGARLPRTPAGRAAWGLLDPLLERGLQAGRAELNGTRRRLGLPALDHVHGGLSRGLCLVGTFPQLEYPRTAASAPNAHVVGPLLWEPSADDVDLGFGDPALPLVLVAPSTAQDREGTLLRAALEGLADLPVRVLATTNRHAAPGPDPVVGANTRLVDWLSYARTMPHCAAVVSHAGHGTMVRALASGCVVVAVPAAGDMNENAARVAWAGAGVRVPRRHCSAETVRLAVGLALERPELASRARELQAWAAANDAAARATALIEAYAAARGVPAHRNP</sequence>
<dbReference type="CDD" id="cd03784">
    <property type="entry name" value="GT1_Gtf-like"/>
    <property type="match status" value="1"/>
</dbReference>
<evidence type="ECO:0000259" key="1">
    <source>
        <dbReference type="Pfam" id="PF06722"/>
    </source>
</evidence>
<evidence type="ECO:0000313" key="3">
    <source>
        <dbReference type="Proteomes" id="UP001056035"/>
    </source>
</evidence>
<reference evidence="2 3" key="1">
    <citation type="submission" date="2022-06" db="EMBL/GenBank/DDBJ databases">
        <title>Paraconexibacter antarcticus.</title>
        <authorList>
            <person name="Kim C.S."/>
        </authorList>
    </citation>
    <scope>NUCLEOTIDE SEQUENCE [LARGE SCALE GENOMIC DNA]</scope>
    <source>
        <strain evidence="2 3">02-257</strain>
    </source>
</reference>
<dbReference type="EMBL" id="CP098502">
    <property type="protein sequence ID" value="UTI62624.1"/>
    <property type="molecule type" value="Genomic_DNA"/>
</dbReference>